<evidence type="ECO:0000259" key="5">
    <source>
        <dbReference type="PROSITE" id="PS50600"/>
    </source>
</evidence>
<reference evidence="7" key="1">
    <citation type="submission" date="2013-03" db="EMBL/GenBank/DDBJ databases">
        <authorList>
            <person name="Jeffery W."/>
            <person name="Warren W."/>
            <person name="Wilson R.K."/>
        </authorList>
    </citation>
    <scope>NUCLEOTIDE SEQUENCE</scope>
    <source>
        <strain evidence="7">female</strain>
    </source>
</reference>
<accession>A0A3B1IHR5</accession>
<dbReference type="Pfam" id="PF02902">
    <property type="entry name" value="Peptidase_C48"/>
    <property type="match status" value="1"/>
</dbReference>
<evidence type="ECO:0000256" key="1">
    <source>
        <dbReference type="ARBA" id="ARBA00005234"/>
    </source>
</evidence>
<protein>
    <submittedName>
        <fullName evidence="6">SUMO specific peptidase 5</fullName>
    </submittedName>
</protein>
<dbReference type="Ensembl" id="ENSAMXT00000038577.1">
    <property type="protein sequence ID" value="ENSAMXP00000029523.1"/>
    <property type="gene ID" value="ENSAMXG00000042815.1"/>
</dbReference>
<dbReference type="Proteomes" id="UP000018467">
    <property type="component" value="Unassembled WGS sequence"/>
</dbReference>
<keyword evidence="7" id="KW-1185">Reference proteome</keyword>
<organism evidence="6 7">
    <name type="scientific">Astyanax mexicanus</name>
    <name type="common">Blind cave fish</name>
    <name type="synonym">Astyanax fasciatus mexicanus</name>
    <dbReference type="NCBI Taxonomy" id="7994"/>
    <lineage>
        <taxon>Eukaryota</taxon>
        <taxon>Metazoa</taxon>
        <taxon>Chordata</taxon>
        <taxon>Craniata</taxon>
        <taxon>Vertebrata</taxon>
        <taxon>Euteleostomi</taxon>
        <taxon>Actinopterygii</taxon>
        <taxon>Neopterygii</taxon>
        <taxon>Teleostei</taxon>
        <taxon>Ostariophysi</taxon>
        <taxon>Characiformes</taxon>
        <taxon>Characoidei</taxon>
        <taxon>Acestrorhamphidae</taxon>
        <taxon>Acestrorhamphinae</taxon>
        <taxon>Astyanax</taxon>
    </lineage>
</organism>
<dbReference type="PROSITE" id="PS50600">
    <property type="entry name" value="ULP_PROTEASE"/>
    <property type="match status" value="1"/>
</dbReference>
<dbReference type="PANTHER" id="PTHR12606:SF10">
    <property type="entry name" value="SENTRIN-SPECIFIC PROTEASE 5"/>
    <property type="match status" value="1"/>
</dbReference>
<proteinExistence type="inferred from homology"/>
<name>A0A3B1IHR5_ASTMX</name>
<keyword evidence="4" id="KW-0788">Thiol protease</keyword>
<dbReference type="GO" id="GO:0016926">
    <property type="term" value="P:protein desumoylation"/>
    <property type="evidence" value="ECO:0007669"/>
    <property type="project" value="TreeGrafter"/>
</dbReference>
<dbReference type="STRING" id="7994.ENSAMXP00000029523"/>
<dbReference type="GO" id="GO:0006508">
    <property type="term" value="P:proteolysis"/>
    <property type="evidence" value="ECO:0007669"/>
    <property type="project" value="UniProtKB-KW"/>
</dbReference>
<feature type="domain" description="Ubiquitin-like protease family profile" evidence="5">
    <location>
        <begin position="42"/>
        <end position="199"/>
    </location>
</feature>
<evidence type="ECO:0000256" key="2">
    <source>
        <dbReference type="ARBA" id="ARBA00022670"/>
    </source>
</evidence>
<dbReference type="InterPro" id="IPR003653">
    <property type="entry name" value="Peptidase_C48_C"/>
</dbReference>
<reference evidence="6" key="3">
    <citation type="submission" date="2025-08" db="UniProtKB">
        <authorList>
            <consortium name="Ensembl"/>
        </authorList>
    </citation>
    <scope>IDENTIFICATION</scope>
</reference>
<sequence length="237" mass="27883">MNKHLNGDLNDRQKTIHAELMKYKAGLACAPMHFFKVTYNKHILALEDLSTLDDQNWVNDQVINMYGELIMEATNHKVHFFNSFFYKQLVAKGYEGVKRWTKKVDLFSKRLLLIPLHLEIHWSLITVDISKQNINFYDSQGILFKFAVDNIEKYMLAEAKEKKLANFQKGWKMTVSKPIPQQKNDNDCGVFVLEYCKCLAFKEPLLFTQEDMPKVRKRIYKELCDCKLTDFNKQVQA</sequence>
<evidence type="ECO:0000256" key="4">
    <source>
        <dbReference type="ARBA" id="ARBA00022807"/>
    </source>
</evidence>
<reference evidence="6" key="4">
    <citation type="submission" date="2025-09" db="UniProtKB">
        <authorList>
            <consortium name="Ensembl"/>
        </authorList>
    </citation>
    <scope>IDENTIFICATION</scope>
</reference>
<dbReference type="Bgee" id="ENSAMXG00000042815">
    <property type="expression patterns" value="Expressed in ovary and 14 other cell types or tissues"/>
</dbReference>
<dbReference type="SUPFAM" id="SSF54001">
    <property type="entry name" value="Cysteine proteinases"/>
    <property type="match status" value="1"/>
</dbReference>
<dbReference type="GO" id="GO:0005730">
    <property type="term" value="C:nucleolus"/>
    <property type="evidence" value="ECO:0007669"/>
    <property type="project" value="UniProtKB-SubCell"/>
</dbReference>
<dbReference type="PANTHER" id="PTHR12606">
    <property type="entry name" value="SENTRIN/SUMO-SPECIFIC PROTEASE"/>
    <property type="match status" value="1"/>
</dbReference>
<evidence type="ECO:0000313" key="6">
    <source>
        <dbReference type="Ensembl" id="ENSAMXP00000029523.1"/>
    </source>
</evidence>
<keyword evidence="3" id="KW-0378">Hydrolase</keyword>
<dbReference type="InterPro" id="IPR038765">
    <property type="entry name" value="Papain-like_cys_pep_sf"/>
</dbReference>
<comment type="similarity">
    <text evidence="1">Belongs to the peptidase C48 family.</text>
</comment>
<evidence type="ECO:0000256" key="3">
    <source>
        <dbReference type="ARBA" id="ARBA00022801"/>
    </source>
</evidence>
<keyword evidence="2" id="KW-0645">Protease</keyword>
<evidence type="ECO:0000313" key="7">
    <source>
        <dbReference type="Proteomes" id="UP000018467"/>
    </source>
</evidence>
<reference evidence="7" key="2">
    <citation type="journal article" date="2014" name="Nat. Commun.">
        <title>The cavefish genome reveals candidate genes for eye loss.</title>
        <authorList>
            <person name="McGaugh S.E."/>
            <person name="Gross J.B."/>
            <person name="Aken B."/>
            <person name="Blin M."/>
            <person name="Borowsky R."/>
            <person name="Chalopin D."/>
            <person name="Hinaux H."/>
            <person name="Jeffery W.R."/>
            <person name="Keene A."/>
            <person name="Ma L."/>
            <person name="Minx P."/>
            <person name="Murphy D."/>
            <person name="O'Quin K.E."/>
            <person name="Retaux S."/>
            <person name="Rohner N."/>
            <person name="Searle S.M."/>
            <person name="Stahl B.A."/>
            <person name="Tabin C."/>
            <person name="Volff J.N."/>
            <person name="Yoshizawa M."/>
            <person name="Warren W.C."/>
        </authorList>
    </citation>
    <scope>NUCLEOTIDE SEQUENCE [LARGE SCALE GENOMIC DNA]</scope>
    <source>
        <strain evidence="7">female</strain>
    </source>
</reference>
<dbReference type="GO" id="GO:0016929">
    <property type="term" value="F:deSUMOylase activity"/>
    <property type="evidence" value="ECO:0007669"/>
    <property type="project" value="TreeGrafter"/>
</dbReference>
<dbReference type="InParanoid" id="A0A3B1IHR5"/>
<dbReference type="Gene3D" id="3.40.395.10">
    <property type="entry name" value="Adenoviral Proteinase, Chain A"/>
    <property type="match status" value="1"/>
</dbReference>
<dbReference type="AlphaFoldDB" id="A0A3B1IHR5"/>
<dbReference type="GeneTree" id="ENSGT00940000156309"/>